<accession>A0A1I6ZM10</accession>
<dbReference type="STRING" id="999627.SAMN05216236_104189"/>
<name>A0A1I6ZM10_9RHOB</name>
<protein>
    <recommendedName>
        <fullName evidence="3">DUF5333 domain-containing protein</fullName>
    </recommendedName>
</protein>
<gene>
    <name evidence="1" type="ORF">SAMN05216236_104189</name>
</gene>
<dbReference type="Proteomes" id="UP000182466">
    <property type="component" value="Unassembled WGS sequence"/>
</dbReference>
<dbReference type="AlphaFoldDB" id="A0A1I6ZM10"/>
<evidence type="ECO:0000313" key="1">
    <source>
        <dbReference type="EMBL" id="SFT63605.1"/>
    </source>
</evidence>
<evidence type="ECO:0000313" key="2">
    <source>
        <dbReference type="Proteomes" id="UP000182466"/>
    </source>
</evidence>
<proteinExistence type="predicted"/>
<organism evidence="1 2">
    <name type="scientific">Sedimentitalea nanhaiensis</name>
    <dbReference type="NCBI Taxonomy" id="999627"/>
    <lineage>
        <taxon>Bacteria</taxon>
        <taxon>Pseudomonadati</taxon>
        <taxon>Pseudomonadota</taxon>
        <taxon>Alphaproteobacteria</taxon>
        <taxon>Rhodobacterales</taxon>
        <taxon>Paracoccaceae</taxon>
        <taxon>Sedimentitalea</taxon>
    </lineage>
</organism>
<dbReference type="Pfam" id="PF17267">
    <property type="entry name" value="DUF5333"/>
    <property type="match status" value="1"/>
</dbReference>
<sequence length="158" mass="16973">MSIFSKVRTGLRPEVPSETVGRGAPLRVAFLALSLCAAPVVAAEGKPSLREVPEVENIIFAAAVANEISENCDGIAARRLKAIGMAWRLRSRANALGYSDAEIKAYVESDAEKARMRAKGERYLAQNGVSYADPQTFCTFGRAEIEKSSAIGALLKAR</sequence>
<keyword evidence="2" id="KW-1185">Reference proteome</keyword>
<evidence type="ECO:0008006" key="3">
    <source>
        <dbReference type="Google" id="ProtNLM"/>
    </source>
</evidence>
<dbReference type="eggNOG" id="ENOG50330KF">
    <property type="taxonomic scope" value="Bacteria"/>
</dbReference>
<reference evidence="1 2" key="1">
    <citation type="submission" date="2016-10" db="EMBL/GenBank/DDBJ databases">
        <authorList>
            <person name="de Groot N.N."/>
        </authorList>
    </citation>
    <scope>NUCLEOTIDE SEQUENCE [LARGE SCALE GENOMIC DNA]</scope>
    <source>
        <strain evidence="1 2">CGMCC 1.10959</strain>
    </source>
</reference>
<dbReference type="InterPro" id="IPR020349">
    <property type="entry name" value="Uncharacterised_14.7kDa"/>
</dbReference>
<dbReference type="EMBL" id="FPAW01000004">
    <property type="protein sequence ID" value="SFT63605.1"/>
    <property type="molecule type" value="Genomic_DNA"/>
</dbReference>